<feature type="region of interest" description="Disordered" evidence="2">
    <location>
        <begin position="702"/>
        <end position="740"/>
    </location>
</feature>
<dbReference type="Gene3D" id="3.40.50.2000">
    <property type="entry name" value="Glycogen Phosphorylase B"/>
    <property type="match status" value="1"/>
</dbReference>
<evidence type="ECO:0000259" key="3">
    <source>
        <dbReference type="Pfam" id="PF00534"/>
    </source>
</evidence>
<reference evidence="4 6" key="2">
    <citation type="journal article" date="2023" name="Commun. Biol.">
        <title>Reorganization of the ancestral sex-determining regions during the evolution of trioecy in Pleodorina starrii.</title>
        <authorList>
            <person name="Takahashi K."/>
            <person name="Suzuki S."/>
            <person name="Kawai-Toyooka H."/>
            <person name="Yamamoto K."/>
            <person name="Hamaji T."/>
            <person name="Ootsuki R."/>
            <person name="Yamaguchi H."/>
            <person name="Kawachi M."/>
            <person name="Higashiyama T."/>
            <person name="Nozaki H."/>
        </authorList>
    </citation>
    <scope>NUCLEOTIDE SEQUENCE [LARGE SCALE GENOMIC DNA]</scope>
    <source>
        <strain evidence="4 6">NIES-4479</strain>
    </source>
</reference>
<dbReference type="OrthoDB" id="546977at2759"/>
<proteinExistence type="predicted"/>
<feature type="region of interest" description="Disordered" evidence="2">
    <location>
        <begin position="173"/>
        <end position="203"/>
    </location>
</feature>
<feature type="compositionally biased region" description="Gly residues" evidence="2">
    <location>
        <begin position="715"/>
        <end position="733"/>
    </location>
</feature>
<feature type="domain" description="Glycosyl transferase family 1" evidence="3">
    <location>
        <begin position="573"/>
        <end position="620"/>
    </location>
</feature>
<dbReference type="Pfam" id="PF00534">
    <property type="entry name" value="Glycos_transf_1"/>
    <property type="match status" value="1"/>
</dbReference>
<dbReference type="GO" id="GO:0016757">
    <property type="term" value="F:glycosyltransferase activity"/>
    <property type="evidence" value="ECO:0007669"/>
    <property type="project" value="UniProtKB-KW"/>
</dbReference>
<evidence type="ECO:0000313" key="6">
    <source>
        <dbReference type="Proteomes" id="UP001165080"/>
    </source>
</evidence>
<dbReference type="SUPFAM" id="SSF53756">
    <property type="entry name" value="UDP-Glycosyltransferase/glycogen phosphorylase"/>
    <property type="match status" value="1"/>
</dbReference>
<keyword evidence="6" id="KW-1185">Reference proteome</keyword>
<feature type="region of interest" description="Disordered" evidence="2">
    <location>
        <begin position="490"/>
        <end position="533"/>
    </location>
</feature>
<comment type="caution">
    <text evidence="4">The sequence shown here is derived from an EMBL/GenBank/DDBJ whole genome shotgun (WGS) entry which is preliminary data.</text>
</comment>
<organism evidence="4 6">
    <name type="scientific">Pleodorina starrii</name>
    <dbReference type="NCBI Taxonomy" id="330485"/>
    <lineage>
        <taxon>Eukaryota</taxon>
        <taxon>Viridiplantae</taxon>
        <taxon>Chlorophyta</taxon>
        <taxon>core chlorophytes</taxon>
        <taxon>Chlorophyceae</taxon>
        <taxon>CS clade</taxon>
        <taxon>Chlamydomonadales</taxon>
        <taxon>Volvocaceae</taxon>
        <taxon>Pleodorina</taxon>
    </lineage>
</organism>
<name>A0A9W6BTE8_9CHLO</name>
<dbReference type="EMBL" id="BRXU01000023">
    <property type="protein sequence ID" value="GLC58658.1"/>
    <property type="molecule type" value="Genomic_DNA"/>
</dbReference>
<protein>
    <recommendedName>
        <fullName evidence="3">Glycosyl transferase family 1 domain-containing protein</fullName>
    </recommendedName>
</protein>
<dbReference type="Proteomes" id="UP001165080">
    <property type="component" value="Unassembled WGS sequence"/>
</dbReference>
<keyword evidence="1" id="KW-0328">Glycosyltransferase</keyword>
<sequence length="778" mass="78103">MQACSVSMAAAPASEPDDGRRSPVRFVLFKQSVITAHNSHFAGGKHAFLCMATALAAESFDVHVVSIATRGKVLVHAGMVGLLPMLSFARPGVVTWREQRVNHHVILQPDDSPPSGAGPAAGASLATAVSSYVADLAHNREAPKAPPPAASTSGSQAVQALLAQASPVEAVDRLSGNNAPGRQGGSAAVGPGSSNRECGSGGVSAGGRAALGGTCWVIVDADESQKLLLPLPHNAAGLVTQAAADASPTPNPSSNPNPDSQDAARAAIACTSNCAAFGVDSDAADRQRTASAGATAATLFEAIVAAAPPRRCLSYVQNVHFLPMGPSGTGPRRPELLSAWSRLAAVLAVSEFIADYVRRHWPSASSPDSVPAAPVRVVPLAAWGVFGQPPFPDLAAVARPQLRAWRAAQPPPEAAPAAAPAPLDAPVPIRPAVAAPPPPPPPPPVVDVAVLKLTPEKGASIVVELARRMRGRVRFRVVTGDPAAASALAPLAKPGGAAGPSKSSPESGSGSCSSSLSSSTSQGERESSSQTAVDAVSGASGAAACTAACATATATVTATAPSSSAALELWEPQPDVGRVLRGCVAVLAPSLWLEAWGMVVTEALLRGLPVLLSDLGGLPEAGMRLCPAVRVAPIRIPPDAQGTPDWAARTYPKQDIGAWERALMALLLRQDDGPGAATATAAAADNGSGAATAAAITAVTNGRGGPSGDAANASGSGGGGGGGGSADGGVGDGGDGEEGDAWERLSRWGRQAALAHVCRGPEFRVEWLDWLAGLGCRP</sequence>
<evidence type="ECO:0000256" key="1">
    <source>
        <dbReference type="ARBA" id="ARBA00022676"/>
    </source>
</evidence>
<dbReference type="InterPro" id="IPR001296">
    <property type="entry name" value="Glyco_trans_1"/>
</dbReference>
<dbReference type="AlphaFoldDB" id="A0A9W6BTE8"/>
<reference evidence="4" key="1">
    <citation type="submission" date="2022-08" db="EMBL/GenBank/DDBJ databases">
        <authorList>
            <person name="Takahashi K."/>
            <person name="Suzuki S."/>
            <person name="Kawachi M."/>
            <person name="Higashiyama T."/>
            <person name="Nozaki H."/>
        </authorList>
    </citation>
    <scope>NUCLEOTIDE SEQUENCE</scope>
    <source>
        <strain evidence="4">NIES-4479</strain>
    </source>
</reference>
<evidence type="ECO:0000313" key="5">
    <source>
        <dbReference type="EMBL" id="GLC58658.1"/>
    </source>
</evidence>
<evidence type="ECO:0000313" key="4">
    <source>
        <dbReference type="EMBL" id="GLC57738.1"/>
    </source>
</evidence>
<evidence type="ECO:0000256" key="2">
    <source>
        <dbReference type="SAM" id="MobiDB-lite"/>
    </source>
</evidence>
<dbReference type="EMBL" id="BRXU01000019">
    <property type="protein sequence ID" value="GLC57738.1"/>
    <property type="molecule type" value="Genomic_DNA"/>
</dbReference>
<feature type="region of interest" description="Disordered" evidence="2">
    <location>
        <begin position="243"/>
        <end position="262"/>
    </location>
</feature>
<gene>
    <name evidence="4" type="primary">PLESTB001801</name>
    <name evidence="5" type="synonym">PLESTB002069</name>
    <name evidence="4" type="ORF">PLESTB_001259300</name>
    <name evidence="5" type="ORF">PLESTB_001385100</name>
</gene>
<accession>A0A9W6BTE8</accession>
<keyword evidence="1" id="KW-0808">Transferase</keyword>